<proteinExistence type="predicted"/>
<evidence type="ECO:0000256" key="1">
    <source>
        <dbReference type="ARBA" id="ARBA00022884"/>
    </source>
</evidence>
<evidence type="ECO:0000256" key="2">
    <source>
        <dbReference type="PROSITE-ProRule" id="PRU00176"/>
    </source>
</evidence>
<dbReference type="Proteomes" id="UP000789375">
    <property type="component" value="Unassembled WGS sequence"/>
</dbReference>
<name>A0A9N8V2N5_FUNMO</name>
<dbReference type="GO" id="GO:0003723">
    <property type="term" value="F:RNA binding"/>
    <property type="evidence" value="ECO:0007669"/>
    <property type="project" value="UniProtKB-UniRule"/>
</dbReference>
<dbReference type="Gene3D" id="3.30.70.330">
    <property type="match status" value="1"/>
</dbReference>
<dbReference type="SUPFAM" id="SSF54928">
    <property type="entry name" value="RNA-binding domain, RBD"/>
    <property type="match status" value="1"/>
</dbReference>
<evidence type="ECO:0000259" key="4">
    <source>
        <dbReference type="PROSITE" id="PS50102"/>
    </source>
</evidence>
<feature type="compositionally biased region" description="Polar residues" evidence="3">
    <location>
        <begin position="149"/>
        <end position="167"/>
    </location>
</feature>
<gene>
    <name evidence="5" type="ORF">FMOSSE_LOCUS340</name>
</gene>
<dbReference type="InterPro" id="IPR012677">
    <property type="entry name" value="Nucleotide-bd_a/b_plait_sf"/>
</dbReference>
<dbReference type="InterPro" id="IPR035979">
    <property type="entry name" value="RBD_domain_sf"/>
</dbReference>
<dbReference type="InterPro" id="IPR000504">
    <property type="entry name" value="RRM_dom"/>
</dbReference>
<dbReference type="Pfam" id="PF00076">
    <property type="entry name" value="RRM_1"/>
    <property type="match status" value="1"/>
</dbReference>
<protein>
    <submittedName>
        <fullName evidence="5">4257_t:CDS:1</fullName>
    </submittedName>
</protein>
<dbReference type="SMART" id="SM00360">
    <property type="entry name" value="RRM"/>
    <property type="match status" value="1"/>
</dbReference>
<dbReference type="PANTHER" id="PTHR48037:SF1">
    <property type="entry name" value="RRM DOMAIN-CONTAINING PROTEIN"/>
    <property type="match status" value="1"/>
</dbReference>
<evidence type="ECO:0000313" key="6">
    <source>
        <dbReference type="Proteomes" id="UP000789375"/>
    </source>
</evidence>
<reference evidence="5" key="1">
    <citation type="submission" date="2021-06" db="EMBL/GenBank/DDBJ databases">
        <authorList>
            <person name="Kallberg Y."/>
            <person name="Tangrot J."/>
            <person name="Rosling A."/>
        </authorList>
    </citation>
    <scope>NUCLEOTIDE SEQUENCE</scope>
    <source>
        <strain evidence="5">87-6 pot B 2015</strain>
    </source>
</reference>
<dbReference type="EMBL" id="CAJVPP010000030">
    <property type="protein sequence ID" value="CAG8436013.1"/>
    <property type="molecule type" value="Genomic_DNA"/>
</dbReference>
<feature type="region of interest" description="Disordered" evidence="3">
    <location>
        <begin position="118"/>
        <end position="167"/>
    </location>
</feature>
<keyword evidence="6" id="KW-1185">Reference proteome</keyword>
<dbReference type="InterPro" id="IPR034168">
    <property type="entry name" value="PPIE_RRM"/>
</dbReference>
<feature type="compositionally biased region" description="Acidic residues" evidence="3">
    <location>
        <begin position="124"/>
        <end position="139"/>
    </location>
</feature>
<feature type="domain" description="RRM" evidence="4">
    <location>
        <begin position="12"/>
        <end position="91"/>
    </location>
</feature>
<keyword evidence="1 2" id="KW-0694">RNA-binding</keyword>
<dbReference type="PANTHER" id="PTHR48037">
    <property type="entry name" value="ATPASE E1"/>
    <property type="match status" value="1"/>
</dbReference>
<evidence type="ECO:0000256" key="3">
    <source>
        <dbReference type="SAM" id="MobiDB-lite"/>
    </source>
</evidence>
<dbReference type="PROSITE" id="PS50102">
    <property type="entry name" value="RRM"/>
    <property type="match status" value="1"/>
</dbReference>
<dbReference type="CDD" id="cd12347">
    <property type="entry name" value="RRM_PPIE"/>
    <property type="match status" value="1"/>
</dbReference>
<comment type="caution">
    <text evidence="5">The sequence shown here is derived from an EMBL/GenBank/DDBJ whole genome shotgun (WGS) entry which is preliminary data.</text>
</comment>
<dbReference type="AlphaFoldDB" id="A0A9N8V2N5"/>
<accession>A0A9N8V2N5</accession>
<evidence type="ECO:0000313" key="5">
    <source>
        <dbReference type="EMBL" id="CAG8436013.1"/>
    </source>
</evidence>
<organism evidence="5 6">
    <name type="scientific">Funneliformis mosseae</name>
    <name type="common">Endomycorrhizal fungus</name>
    <name type="synonym">Glomus mosseae</name>
    <dbReference type="NCBI Taxonomy" id="27381"/>
    <lineage>
        <taxon>Eukaryota</taxon>
        <taxon>Fungi</taxon>
        <taxon>Fungi incertae sedis</taxon>
        <taxon>Mucoromycota</taxon>
        <taxon>Glomeromycotina</taxon>
        <taxon>Glomeromycetes</taxon>
        <taxon>Glomerales</taxon>
        <taxon>Glomeraceae</taxon>
        <taxon>Funneliformis</taxon>
    </lineage>
</organism>
<sequence>MTTGMKYNNNKSTIYVGGLDDQVNEQILHAAFIPFGDIVEIQIPPDPASHNQHRGFGFVEFEEASDAQAAIDNMNLSELYGKVVKVNLARPIRIKDGSMRAVWSEDAWLQKYALKSADPNVPYESDEEQDEQDEQGEQGEQEHVEAQETLETQTKSSTTQMDTSEDI</sequence>